<dbReference type="SUPFAM" id="SSF52980">
    <property type="entry name" value="Restriction endonuclease-like"/>
    <property type="match status" value="1"/>
</dbReference>
<name>A0A345YRD0_9MICO</name>
<evidence type="ECO:0000259" key="1">
    <source>
        <dbReference type="Pfam" id="PF18741"/>
    </source>
</evidence>
<feature type="domain" description="Restriction endonuclease type II-like" evidence="1">
    <location>
        <begin position="278"/>
        <end position="363"/>
    </location>
</feature>
<evidence type="ECO:0000313" key="2">
    <source>
        <dbReference type="EMBL" id="AXK46482.1"/>
    </source>
</evidence>
<accession>A0A345YRD0</accession>
<evidence type="ECO:0000313" key="5">
    <source>
        <dbReference type="Proteomes" id="UP000282185"/>
    </source>
</evidence>
<dbReference type="KEGG" id="bsau:DWV08_13240"/>
<dbReference type="EMBL" id="QSWH01000002">
    <property type="protein sequence ID" value="RRR24223.1"/>
    <property type="molecule type" value="Genomic_DNA"/>
</dbReference>
<dbReference type="Proteomes" id="UP000282185">
    <property type="component" value="Unassembled WGS sequence"/>
</dbReference>
<reference evidence="2 4" key="1">
    <citation type="submission" date="2018-07" db="EMBL/GenBank/DDBJ databases">
        <title>Brachybacterium saurashtrense DSM 23186 genome sequence.</title>
        <authorList>
            <person name="Guo L."/>
        </authorList>
    </citation>
    <scope>NUCLEOTIDE SEQUENCE [LARGE SCALE GENOMIC DNA]</scope>
    <source>
        <strain evidence="2 4">DSM 23186</strain>
    </source>
</reference>
<dbReference type="OrthoDB" id="2594539at2"/>
<sequence>MVRGMPLPLGLAALSMKGTSAARDLLNAGLLPYTSRRWTGPRRGAPSPLHPLVPLWFRLRAPASTPPILLIARLSTSPDVRPRTALRRRQGGAMIPSRAPEVHVRTRRQLARAGHRRREIETLVERGVVERLGGGFYGTVQTPPHVRAALRRGHRLTCVDALELYGFWIPRQSGAHEARRRVGPSAGESAACRGSGVVLHTSALRTWPDEHPVLPKLTALEHAMHCLGADHAAVVLESGLNRRLISSDEANEVTRSLSARRRRRLFPLVRAAESGTETLVRRALQRRGVSVRVQVEIPGVGRVDLVVGEGLIIECDSATHHSDPEAYAKDRRRDRVARRRGYTVVRLTYEDVMVSWEEVLPDLLVMLRRGDHRIARSQRSARLDGDGLLRDPRDEAGALRSR</sequence>
<gene>
    <name evidence="2" type="ORF">DWV08_13240</name>
    <name evidence="3" type="ORF">DXU92_04990</name>
</gene>
<dbReference type="InterPro" id="IPR011335">
    <property type="entry name" value="Restrct_endonuc-II-like"/>
</dbReference>
<dbReference type="Gene3D" id="3.40.960.10">
    <property type="entry name" value="VSR Endonuclease"/>
    <property type="match status" value="1"/>
</dbReference>
<keyword evidence="4" id="KW-1185">Reference proteome</keyword>
<organism evidence="3 5">
    <name type="scientific">Brachybacterium saurashtrense</name>
    <dbReference type="NCBI Taxonomy" id="556288"/>
    <lineage>
        <taxon>Bacteria</taxon>
        <taxon>Bacillati</taxon>
        <taxon>Actinomycetota</taxon>
        <taxon>Actinomycetes</taxon>
        <taxon>Micrococcales</taxon>
        <taxon>Dermabacteraceae</taxon>
        <taxon>Brachybacterium</taxon>
    </lineage>
</organism>
<dbReference type="Pfam" id="PF18741">
    <property type="entry name" value="MTES_1575"/>
    <property type="match status" value="1"/>
</dbReference>
<dbReference type="Proteomes" id="UP000254236">
    <property type="component" value="Chromosome"/>
</dbReference>
<proteinExistence type="predicted"/>
<dbReference type="InterPro" id="IPR049468">
    <property type="entry name" value="Restrct_endonuc-II-like_dom"/>
</dbReference>
<dbReference type="AlphaFoldDB" id="A0A345YRD0"/>
<evidence type="ECO:0000313" key="4">
    <source>
        <dbReference type="Proteomes" id="UP000254236"/>
    </source>
</evidence>
<protein>
    <submittedName>
        <fullName evidence="3">DUF559 domain-containing protein</fullName>
    </submittedName>
</protein>
<dbReference type="EMBL" id="CP031356">
    <property type="protein sequence ID" value="AXK46482.1"/>
    <property type="molecule type" value="Genomic_DNA"/>
</dbReference>
<reference evidence="3 5" key="2">
    <citation type="submission" date="2018-08" db="EMBL/GenBank/DDBJ databases">
        <title>Brachybacterium saurashtrense DSM 23186.</title>
        <authorList>
            <person name="Li Y."/>
        </authorList>
    </citation>
    <scope>NUCLEOTIDE SEQUENCE [LARGE SCALE GENOMIC DNA]</scope>
    <source>
        <strain evidence="3 5">DSM 23186</strain>
    </source>
</reference>
<evidence type="ECO:0000313" key="3">
    <source>
        <dbReference type="EMBL" id="RRR24223.1"/>
    </source>
</evidence>